<dbReference type="RefSeq" id="XP_003143035.1">
    <property type="nucleotide sequence ID" value="XM_003142987.1"/>
</dbReference>
<organism evidence="2 3">
    <name type="scientific">Loa loa</name>
    <name type="common">Eye worm</name>
    <name type="synonym">Filaria loa</name>
    <dbReference type="NCBI Taxonomy" id="7209"/>
    <lineage>
        <taxon>Eukaryota</taxon>
        <taxon>Metazoa</taxon>
        <taxon>Ecdysozoa</taxon>
        <taxon>Nematoda</taxon>
        <taxon>Chromadorea</taxon>
        <taxon>Rhabditida</taxon>
        <taxon>Spirurina</taxon>
        <taxon>Spiruromorpha</taxon>
        <taxon>Filarioidea</taxon>
        <taxon>Onchocercidae</taxon>
        <taxon>Loa</taxon>
    </lineage>
</organism>
<dbReference type="WBParaSite" id="EN70_8633">
    <property type="protein sequence ID" value="EN70_8633"/>
    <property type="gene ID" value="EN70_8633"/>
</dbReference>
<dbReference type="OrthoDB" id="5853460at2759"/>
<dbReference type="InParanoid" id="A0A1I7W1K1"/>
<dbReference type="OMA" id="TETFCYT"/>
<dbReference type="Proteomes" id="UP000095285">
    <property type="component" value="Unassembled WGS sequence"/>
</dbReference>
<keyword evidence="2" id="KW-1185">Reference proteome</keyword>
<gene>
    <name evidence="1 3" type="ORF">LOAG_07454</name>
</gene>
<name>A0A1I7W1K1_LOALO</name>
<dbReference type="KEGG" id="loa:LOAG_07454"/>
<reference evidence="3" key="2">
    <citation type="submission" date="2016-11" db="UniProtKB">
        <authorList>
            <consortium name="WormBaseParasite"/>
        </authorList>
    </citation>
    <scope>IDENTIFICATION</scope>
</reference>
<proteinExistence type="predicted"/>
<accession>A0A1S0TWI4</accession>
<dbReference type="EMBL" id="JH712189">
    <property type="protein sequence ID" value="EFO21036.1"/>
    <property type="molecule type" value="Genomic_DNA"/>
</dbReference>
<reference evidence="1 2" key="1">
    <citation type="submission" date="2012-04" db="EMBL/GenBank/DDBJ databases">
        <title>The Genome Sequence of Loa loa.</title>
        <authorList>
            <consortium name="The Broad Institute Genome Sequencing Platform"/>
            <consortium name="Broad Institute Genome Sequencing Center for Infectious Disease"/>
            <person name="Nutman T.B."/>
            <person name="Fink D.L."/>
            <person name="Russ C."/>
            <person name="Young S."/>
            <person name="Zeng Q."/>
            <person name="Gargeya S."/>
            <person name="Alvarado L."/>
            <person name="Berlin A."/>
            <person name="Chapman S.B."/>
            <person name="Chen Z."/>
            <person name="Freedman E."/>
            <person name="Gellesch M."/>
            <person name="Goldberg J."/>
            <person name="Griggs A."/>
            <person name="Gujja S."/>
            <person name="Heilman E.R."/>
            <person name="Heiman D."/>
            <person name="Howarth C."/>
            <person name="Mehta T."/>
            <person name="Neiman D."/>
            <person name="Pearson M."/>
            <person name="Roberts A."/>
            <person name="Saif S."/>
            <person name="Shea T."/>
            <person name="Shenoy N."/>
            <person name="Sisk P."/>
            <person name="Stolte C."/>
            <person name="Sykes S."/>
            <person name="White J."/>
            <person name="Yandava C."/>
            <person name="Haas B."/>
            <person name="Henn M.R."/>
            <person name="Nusbaum C."/>
            <person name="Birren B."/>
        </authorList>
    </citation>
    <scope>NUCLEOTIDE SEQUENCE [LARGE SCALE GENOMIC DNA]</scope>
</reference>
<evidence type="ECO:0000313" key="2">
    <source>
        <dbReference type="Proteomes" id="UP000095285"/>
    </source>
</evidence>
<dbReference type="GeneID" id="9944871"/>
<evidence type="ECO:0000313" key="1">
    <source>
        <dbReference type="EMBL" id="EFO21036.1"/>
    </source>
</evidence>
<protein>
    <submittedName>
        <fullName evidence="1 3">Uncharacterized protein</fullName>
    </submittedName>
</protein>
<dbReference type="CTD" id="9944871"/>
<sequence>MSLYRYVNTPAGEFKSGTVVGMSLHYLRDQTLFLYREELVTYRDPVLLQLYQHRDEYCSLTSSFVYYFNNIFTFSPERYSESYIPLITTCRCPITLTTPTYCYTQPIPSTLQDNQQSSNTAYI</sequence>
<evidence type="ECO:0000313" key="3">
    <source>
        <dbReference type="WBParaSite" id="EN70_8633"/>
    </source>
</evidence>
<accession>A0A1I7W1K1</accession>
<dbReference type="AlphaFoldDB" id="A0A1I7W1K1"/>